<dbReference type="EMBL" id="PYSW02000008">
    <property type="protein sequence ID" value="KAG2388968.1"/>
    <property type="molecule type" value="Genomic_DNA"/>
</dbReference>
<dbReference type="SUPFAM" id="SSF53067">
    <property type="entry name" value="Actin-like ATPase domain"/>
    <property type="match status" value="2"/>
</dbReference>
<proteinExistence type="inferred from homology"/>
<dbReference type="GeneID" id="68106821"/>
<evidence type="ECO:0000256" key="1">
    <source>
        <dbReference type="RuleBase" id="RU000487"/>
    </source>
</evidence>
<comment type="similarity">
    <text evidence="1">Belongs to the actin family.</text>
</comment>
<dbReference type="FunFam" id="3.30.420.40:FF:000058">
    <property type="entry name" value="Putative actin-related protein 5"/>
    <property type="match status" value="1"/>
</dbReference>
<dbReference type="PANTHER" id="PTHR11937">
    <property type="entry name" value="ACTIN"/>
    <property type="match status" value="1"/>
</dbReference>
<dbReference type="InterPro" id="IPR043129">
    <property type="entry name" value="ATPase_NBD"/>
</dbReference>
<sequence>MSSDSAIVIDTGSGWCKAGFSGYNAPTLVFPSDVPTKQHHSNIHHVIHIGKEALHPNVLNLNDDDPPIQDLESIWHHVFHELLLKSETKSKEEEQVQLDLMNPILLSEPPLNPKSNREQTTQLMFETFSCPSLYMSISHVLSLYASGRTTGTVLDSGHAHSQVVSIDESYALPHTGMTSPIGGKHLTEYLASKIMMNSKSERVFPSRCCFHEDEKREVIQRFREMKEQMCVVTMNVQDDDSTTCCSPLENSFELPDGTFVTLGQERFQCPEVLFEPSVLGLQDSMAIHELVFNSISKCDSNMRSTMFGNIILSGGSTLFQGLAERLKHELIELVPSSMNVDVVALAERKYLTWMGGSILASLPLFQELWITKEEYKEVGSGIVHRKCF</sequence>
<evidence type="ECO:0008006" key="4">
    <source>
        <dbReference type="Google" id="ProtNLM"/>
    </source>
</evidence>
<dbReference type="Pfam" id="PF00022">
    <property type="entry name" value="Actin"/>
    <property type="match status" value="1"/>
</dbReference>
<dbReference type="Proteomes" id="UP000816034">
    <property type="component" value="Unassembled WGS sequence"/>
</dbReference>
<reference evidence="2 3" key="1">
    <citation type="journal article" date="2018" name="BMC Genomics">
        <title>The genome of Naegleria lovaniensis, the basis for a comparative approach to unravel pathogenicity factors of the human pathogenic amoeba N. fowleri.</title>
        <authorList>
            <person name="Liechti N."/>
            <person name="Schurch N."/>
            <person name="Bruggmann R."/>
            <person name="Wittwer M."/>
        </authorList>
    </citation>
    <scope>NUCLEOTIDE SEQUENCE [LARGE SCALE GENOMIC DNA]</scope>
    <source>
        <strain evidence="2 3">ATCC 30569</strain>
    </source>
</reference>
<name>A0AA88GYZ1_NAELO</name>
<dbReference type="PRINTS" id="PR00190">
    <property type="entry name" value="ACTIN"/>
</dbReference>
<comment type="caution">
    <text evidence="2">The sequence shown here is derived from an EMBL/GenBank/DDBJ whole genome shotgun (WGS) entry which is preliminary data.</text>
</comment>
<dbReference type="Gene3D" id="3.90.640.10">
    <property type="entry name" value="Actin, Chain A, domain 4"/>
    <property type="match status" value="1"/>
</dbReference>
<dbReference type="FunFam" id="3.30.420.40:FF:000050">
    <property type="entry name" value="Actin, alpha skeletal muscle"/>
    <property type="match status" value="1"/>
</dbReference>
<keyword evidence="3" id="KW-1185">Reference proteome</keyword>
<dbReference type="AlphaFoldDB" id="A0AA88GYZ1"/>
<accession>A0AA88GYZ1</accession>
<protein>
    <recommendedName>
        <fullName evidence="4">Actin</fullName>
    </recommendedName>
</protein>
<evidence type="ECO:0000313" key="3">
    <source>
        <dbReference type="Proteomes" id="UP000816034"/>
    </source>
</evidence>
<organism evidence="2 3">
    <name type="scientific">Naegleria lovaniensis</name>
    <name type="common">Amoeba</name>
    <dbReference type="NCBI Taxonomy" id="51637"/>
    <lineage>
        <taxon>Eukaryota</taxon>
        <taxon>Discoba</taxon>
        <taxon>Heterolobosea</taxon>
        <taxon>Tetramitia</taxon>
        <taxon>Eutetramitia</taxon>
        <taxon>Vahlkampfiidae</taxon>
        <taxon>Naegleria</taxon>
    </lineage>
</organism>
<evidence type="ECO:0000313" key="2">
    <source>
        <dbReference type="EMBL" id="KAG2388968.1"/>
    </source>
</evidence>
<dbReference type="RefSeq" id="XP_044552960.1">
    <property type="nucleotide sequence ID" value="XM_044690348.1"/>
</dbReference>
<dbReference type="InterPro" id="IPR004000">
    <property type="entry name" value="Actin"/>
</dbReference>
<dbReference type="SMART" id="SM00268">
    <property type="entry name" value="ACTIN"/>
    <property type="match status" value="1"/>
</dbReference>
<dbReference type="Gene3D" id="3.30.420.40">
    <property type="match status" value="2"/>
</dbReference>
<gene>
    <name evidence="2" type="ORF">C9374_014368</name>
</gene>